<evidence type="ECO:0000313" key="1">
    <source>
        <dbReference type="EMBL" id="MDT0551720.1"/>
    </source>
</evidence>
<protein>
    <submittedName>
        <fullName evidence="1">Choice-of-anchor Q domain-containing protein</fullName>
    </submittedName>
</protein>
<keyword evidence="2" id="KW-1185">Reference proteome</keyword>
<proteinExistence type="predicted"/>
<sequence length="478" mass="53130">MKFPLYSVLLVLFFSCSPFSEKKQKKSDSELKGYFVDANNGDDSNDGKHPNSPWKTVEKINAIIFEPGDNLYFKRGTSYSHGLRINGDGTKAKPITISAYGEGDAPKFTNTDDSIFDGNAIQINGDYQIVENLYVYGTNPAKNGFFMTVWKLGGIKANLGADHTIIRNNEVVDCPIGINSESDFCLITNNTVRDCNRPIFPPGWGPIGIRIGTGNTEISYNTIHNYHSFGGTWGGDGGAIEIDDGRNPRNNISIHHNKSSLNMAFCEISYGFDICEKKHLKRACKLGDCRTCKPEDRIIENLVMAYNESRDYSSFTQIFAPVVNGFIENNTIIRTLEHPDIDSNVFREHDPNSQAADSPTTYRNNLVVVVNEKVRSGVGNQVYLGWPMAEFNHSNNLFFNLDSPTVIFSDKPDENKENAEGEIIANPLLVNLAEGDFRLSVKSPAINSGTNEGHYSLDLDGNPINNTRDIGAYEFQIK</sequence>
<gene>
    <name evidence="1" type="ORF">RM519_00555</name>
</gene>
<dbReference type="InterPro" id="IPR011050">
    <property type="entry name" value="Pectin_lyase_fold/virulence"/>
</dbReference>
<name>A0ABU2Y0R1_9FLAO</name>
<dbReference type="Gene3D" id="2.160.20.10">
    <property type="entry name" value="Single-stranded right-handed beta-helix, Pectin lyase-like"/>
    <property type="match status" value="1"/>
</dbReference>
<reference evidence="1 2" key="1">
    <citation type="submission" date="2023-09" db="EMBL/GenBank/DDBJ databases">
        <authorList>
            <person name="Rey-Velasco X."/>
        </authorList>
    </citation>
    <scope>NUCLEOTIDE SEQUENCE [LARGE SCALE GENOMIC DNA]</scope>
    <source>
        <strain evidence="1 2">P050</strain>
    </source>
</reference>
<dbReference type="RefSeq" id="WP_311591505.1">
    <property type="nucleotide sequence ID" value="NZ_JAVRHV010000001.1"/>
</dbReference>
<organism evidence="1 2">
    <name type="scientific">Urechidicola vernalis</name>
    <dbReference type="NCBI Taxonomy" id="3075600"/>
    <lineage>
        <taxon>Bacteria</taxon>
        <taxon>Pseudomonadati</taxon>
        <taxon>Bacteroidota</taxon>
        <taxon>Flavobacteriia</taxon>
        <taxon>Flavobacteriales</taxon>
        <taxon>Flavobacteriaceae</taxon>
        <taxon>Urechidicola</taxon>
    </lineage>
</organism>
<dbReference type="PROSITE" id="PS51257">
    <property type="entry name" value="PROKAR_LIPOPROTEIN"/>
    <property type="match status" value="1"/>
</dbReference>
<dbReference type="EMBL" id="JAVRHV010000001">
    <property type="protein sequence ID" value="MDT0551720.1"/>
    <property type="molecule type" value="Genomic_DNA"/>
</dbReference>
<dbReference type="InterPro" id="IPR059226">
    <property type="entry name" value="Choice_anch_Q_dom"/>
</dbReference>
<dbReference type="InterPro" id="IPR012334">
    <property type="entry name" value="Pectin_lyas_fold"/>
</dbReference>
<accession>A0ABU2Y0R1</accession>
<dbReference type="Proteomes" id="UP001252186">
    <property type="component" value="Unassembled WGS sequence"/>
</dbReference>
<dbReference type="NCBIfam" id="NF041518">
    <property type="entry name" value="choice_anch_Q"/>
    <property type="match status" value="1"/>
</dbReference>
<dbReference type="SUPFAM" id="SSF51126">
    <property type="entry name" value="Pectin lyase-like"/>
    <property type="match status" value="1"/>
</dbReference>
<evidence type="ECO:0000313" key="2">
    <source>
        <dbReference type="Proteomes" id="UP001252186"/>
    </source>
</evidence>
<comment type="caution">
    <text evidence="1">The sequence shown here is derived from an EMBL/GenBank/DDBJ whole genome shotgun (WGS) entry which is preliminary data.</text>
</comment>